<reference evidence="1 2" key="1">
    <citation type="submission" date="2019-03" db="EMBL/GenBank/DDBJ databases">
        <title>Arenimonas daejeonensis sp. nov., isolated from compost.</title>
        <authorList>
            <person name="Jeon C.O."/>
        </authorList>
    </citation>
    <scope>NUCLEOTIDE SEQUENCE [LARGE SCALE GENOMIC DNA]</scope>
    <source>
        <strain evidence="1 2">R29</strain>
    </source>
</reference>
<organism evidence="1 2">
    <name type="scientific">Arenimonas terrae</name>
    <dbReference type="NCBI Taxonomy" id="2546226"/>
    <lineage>
        <taxon>Bacteria</taxon>
        <taxon>Pseudomonadati</taxon>
        <taxon>Pseudomonadota</taxon>
        <taxon>Gammaproteobacteria</taxon>
        <taxon>Lysobacterales</taxon>
        <taxon>Lysobacteraceae</taxon>
        <taxon>Arenimonas</taxon>
    </lineage>
</organism>
<name>A0A5C4RQI7_9GAMM</name>
<dbReference type="Proteomes" id="UP000305760">
    <property type="component" value="Unassembled WGS sequence"/>
</dbReference>
<protein>
    <submittedName>
        <fullName evidence="1">Uncharacterized protein</fullName>
    </submittedName>
</protein>
<dbReference type="OrthoDB" id="6005915at2"/>
<keyword evidence="2" id="KW-1185">Reference proteome</keyword>
<dbReference type="AlphaFoldDB" id="A0A5C4RQI7"/>
<evidence type="ECO:0000313" key="2">
    <source>
        <dbReference type="Proteomes" id="UP000305760"/>
    </source>
</evidence>
<evidence type="ECO:0000313" key="1">
    <source>
        <dbReference type="EMBL" id="TNJ33234.1"/>
    </source>
</evidence>
<gene>
    <name evidence="1" type="ORF">E1B00_13120</name>
</gene>
<comment type="caution">
    <text evidence="1">The sequence shown here is derived from an EMBL/GenBank/DDBJ whole genome shotgun (WGS) entry which is preliminary data.</text>
</comment>
<dbReference type="RefSeq" id="WP_139449499.1">
    <property type="nucleotide sequence ID" value="NZ_SMDR01000003.1"/>
</dbReference>
<proteinExistence type="predicted"/>
<sequence>MQRIAPGSVDVQSIGDRLAPGLLAAKAPDPVAAMEDERRRVFDEASRRGFEAGQAQAAKLIEARIGAVESEWAEKYAARLQEVADAAAGLRALAEPIEAAIGPLLQDVEAVVIEAVYAAVLRLMAPLAADGTAIVTICRSVLAAYPVRPVVLRVSRNDVAGVAAAFAGADVAVEVDSGLAAGQCRLESGRGQYEDGLEQRLDALKNALLGCQQAPERMP</sequence>
<accession>A0A5C4RQI7</accession>
<dbReference type="EMBL" id="SMDR01000003">
    <property type="protein sequence ID" value="TNJ33234.1"/>
    <property type="molecule type" value="Genomic_DNA"/>
</dbReference>